<sequence>MNWLLLIIGIVLLLLIVKCLAIIEKKKTNSMASEIKQNALMVPLGVGLILLIALIPYQVWVIFGRPVGWEIIYIFGFSIMVTVTLCFWYYYRQMKHRIAHS</sequence>
<feature type="transmembrane region" description="Helical" evidence="1">
    <location>
        <begin position="39"/>
        <end position="59"/>
    </location>
</feature>
<reference evidence="2 3" key="1">
    <citation type="journal article" date="2019" name="Int. J. Syst. Evol. Microbiol.">
        <title>Anaerobacillus alkaliphilus sp. nov., a novel alkaliphilic and moderately halophilic bacterium.</title>
        <authorList>
            <person name="Borsodi A.K."/>
            <person name="Aszalos J.M."/>
            <person name="Bihari P."/>
            <person name="Nagy I."/>
            <person name="Schumann P."/>
            <person name="Sproer C."/>
            <person name="Kovacs A.L."/>
            <person name="Boka K."/>
            <person name="Dobosy P."/>
            <person name="Ovari M."/>
            <person name="Szili-Kovacs T."/>
            <person name="Toth E."/>
        </authorList>
    </citation>
    <scope>NUCLEOTIDE SEQUENCE [LARGE SCALE GENOMIC DNA]</scope>
    <source>
        <strain evidence="2 3">B16-10</strain>
    </source>
</reference>
<name>A0A4Q0VY93_9BACI</name>
<comment type="caution">
    <text evidence="2">The sequence shown here is derived from an EMBL/GenBank/DDBJ whole genome shotgun (WGS) entry which is preliminary data.</text>
</comment>
<keyword evidence="1" id="KW-0472">Membrane</keyword>
<dbReference type="RefSeq" id="WP_129076869.1">
    <property type="nucleotide sequence ID" value="NZ_QOUX01000001.1"/>
</dbReference>
<keyword evidence="3" id="KW-1185">Reference proteome</keyword>
<evidence type="ECO:0008006" key="4">
    <source>
        <dbReference type="Google" id="ProtNLM"/>
    </source>
</evidence>
<proteinExistence type="predicted"/>
<dbReference type="Proteomes" id="UP000290649">
    <property type="component" value="Unassembled WGS sequence"/>
</dbReference>
<protein>
    <recommendedName>
        <fullName evidence="4">DUF2178 domain-containing protein</fullName>
    </recommendedName>
</protein>
<evidence type="ECO:0000256" key="1">
    <source>
        <dbReference type="SAM" id="Phobius"/>
    </source>
</evidence>
<feature type="transmembrane region" description="Helical" evidence="1">
    <location>
        <begin position="6"/>
        <end position="23"/>
    </location>
</feature>
<evidence type="ECO:0000313" key="2">
    <source>
        <dbReference type="EMBL" id="RXJ04529.1"/>
    </source>
</evidence>
<accession>A0A4Q0VY93</accession>
<evidence type="ECO:0000313" key="3">
    <source>
        <dbReference type="Proteomes" id="UP000290649"/>
    </source>
</evidence>
<keyword evidence="1" id="KW-1133">Transmembrane helix</keyword>
<keyword evidence="1" id="KW-0812">Transmembrane</keyword>
<feature type="transmembrane region" description="Helical" evidence="1">
    <location>
        <begin position="71"/>
        <end position="91"/>
    </location>
</feature>
<dbReference type="OrthoDB" id="2911325at2"/>
<gene>
    <name evidence="2" type="ORF">DS745_03865</name>
</gene>
<dbReference type="EMBL" id="QOUX01000001">
    <property type="protein sequence ID" value="RXJ04529.1"/>
    <property type="molecule type" value="Genomic_DNA"/>
</dbReference>
<organism evidence="2 3">
    <name type="scientific">Anaerobacillus alkaliphilus</name>
    <dbReference type="NCBI Taxonomy" id="1548597"/>
    <lineage>
        <taxon>Bacteria</taxon>
        <taxon>Bacillati</taxon>
        <taxon>Bacillota</taxon>
        <taxon>Bacilli</taxon>
        <taxon>Bacillales</taxon>
        <taxon>Bacillaceae</taxon>
        <taxon>Anaerobacillus</taxon>
    </lineage>
</organism>
<dbReference type="AlphaFoldDB" id="A0A4Q0VY93"/>